<accession>A0ACC3B3N0</accession>
<evidence type="ECO:0000313" key="2">
    <source>
        <dbReference type="Proteomes" id="UP001177260"/>
    </source>
</evidence>
<evidence type="ECO:0000313" key="1">
    <source>
        <dbReference type="EMBL" id="KAK1144929.1"/>
    </source>
</evidence>
<dbReference type="EMBL" id="JAOPJF010000027">
    <property type="protein sequence ID" value="KAK1144929.1"/>
    <property type="molecule type" value="Genomic_DNA"/>
</dbReference>
<proteinExistence type="predicted"/>
<organism evidence="1 2">
    <name type="scientific">Aspergillus melleus</name>
    <dbReference type="NCBI Taxonomy" id="138277"/>
    <lineage>
        <taxon>Eukaryota</taxon>
        <taxon>Fungi</taxon>
        <taxon>Dikarya</taxon>
        <taxon>Ascomycota</taxon>
        <taxon>Pezizomycotina</taxon>
        <taxon>Eurotiomycetes</taxon>
        <taxon>Eurotiomycetidae</taxon>
        <taxon>Eurotiales</taxon>
        <taxon>Aspergillaceae</taxon>
        <taxon>Aspergillus</taxon>
        <taxon>Aspergillus subgen. Circumdati</taxon>
    </lineage>
</organism>
<gene>
    <name evidence="1" type="ORF">N8T08_004644</name>
</gene>
<dbReference type="Proteomes" id="UP001177260">
    <property type="component" value="Unassembled WGS sequence"/>
</dbReference>
<comment type="caution">
    <text evidence="1">The sequence shown here is derived from an EMBL/GenBank/DDBJ whole genome shotgun (WGS) entry which is preliminary data.</text>
</comment>
<name>A0ACC3B3N0_9EURO</name>
<sequence>MGIGQLRQVSNMSLDVSSLFSVRDTVAVITGGGSGLGRTIALALDANHASKVFILGRREHVLQEACAEAQNHSLTPVPTDITSKESLEAAYRTIASQTNHIDLLIVNSGIVGPPTCLRPNPAASPFTPPTLREFRDHHFSHPMESITSVFDVNVTGSHYTILASLPLLENANLHRPSPQPDTVSPPRPQVIITSSIGALVNRPAGFAYD</sequence>
<reference evidence="1 2" key="1">
    <citation type="journal article" date="2023" name="ACS Omega">
        <title>Identification of the Neoaspergillic Acid Biosynthesis Gene Cluster by Establishing an In Vitro CRISPR-Ribonucleoprotein Genetic System in Aspergillus melleus.</title>
        <authorList>
            <person name="Yuan B."/>
            <person name="Grau M.F."/>
            <person name="Murata R.M."/>
            <person name="Torok T."/>
            <person name="Venkateswaran K."/>
            <person name="Stajich J.E."/>
            <person name="Wang C.C.C."/>
        </authorList>
    </citation>
    <scope>NUCLEOTIDE SEQUENCE [LARGE SCALE GENOMIC DNA]</scope>
    <source>
        <strain evidence="1 2">IMV 1140</strain>
    </source>
</reference>
<protein>
    <submittedName>
        <fullName evidence="1">Uncharacterized protein</fullName>
    </submittedName>
</protein>
<keyword evidence="2" id="KW-1185">Reference proteome</keyword>